<accession>A0AAV1WKE9</accession>
<feature type="region of interest" description="Disordered" evidence="1">
    <location>
        <begin position="1"/>
        <end position="42"/>
    </location>
</feature>
<organism evidence="2 3">
    <name type="scientific">Lupinus luteus</name>
    <name type="common">European yellow lupine</name>
    <dbReference type="NCBI Taxonomy" id="3873"/>
    <lineage>
        <taxon>Eukaryota</taxon>
        <taxon>Viridiplantae</taxon>
        <taxon>Streptophyta</taxon>
        <taxon>Embryophyta</taxon>
        <taxon>Tracheophyta</taxon>
        <taxon>Spermatophyta</taxon>
        <taxon>Magnoliopsida</taxon>
        <taxon>eudicotyledons</taxon>
        <taxon>Gunneridae</taxon>
        <taxon>Pentapetalae</taxon>
        <taxon>rosids</taxon>
        <taxon>fabids</taxon>
        <taxon>Fabales</taxon>
        <taxon>Fabaceae</taxon>
        <taxon>Papilionoideae</taxon>
        <taxon>50 kb inversion clade</taxon>
        <taxon>genistoids sensu lato</taxon>
        <taxon>core genistoids</taxon>
        <taxon>Genisteae</taxon>
        <taxon>Lupinus</taxon>
    </lineage>
</organism>
<proteinExistence type="predicted"/>
<comment type="caution">
    <text evidence="2">The sequence shown here is derived from an EMBL/GenBank/DDBJ whole genome shotgun (WGS) entry which is preliminary data.</text>
</comment>
<dbReference type="EMBL" id="CAXHTB010000007">
    <property type="protein sequence ID" value="CAL0309770.1"/>
    <property type="molecule type" value="Genomic_DNA"/>
</dbReference>
<evidence type="ECO:0000256" key="1">
    <source>
        <dbReference type="SAM" id="MobiDB-lite"/>
    </source>
</evidence>
<reference evidence="2 3" key="1">
    <citation type="submission" date="2024-03" db="EMBL/GenBank/DDBJ databases">
        <authorList>
            <person name="Martinez-Hernandez J."/>
        </authorList>
    </citation>
    <scope>NUCLEOTIDE SEQUENCE [LARGE SCALE GENOMIC DNA]</scope>
</reference>
<evidence type="ECO:0000313" key="3">
    <source>
        <dbReference type="Proteomes" id="UP001497480"/>
    </source>
</evidence>
<protein>
    <submittedName>
        <fullName evidence="2">Uncharacterized protein</fullName>
    </submittedName>
</protein>
<dbReference type="Proteomes" id="UP001497480">
    <property type="component" value="Unassembled WGS sequence"/>
</dbReference>
<name>A0AAV1WKE9_LUPLU</name>
<evidence type="ECO:0000313" key="2">
    <source>
        <dbReference type="EMBL" id="CAL0309770.1"/>
    </source>
</evidence>
<sequence>MDMVLHGNQPERDREVEGDGWPSRPGTTISDTEHSRSVPRHYKTQTADLAAVRRGETVLLVVHLTQTEKALTRDVHIAGTLTRQGGSNPSPKSHHREAATISMAPISFSVVQTASGRGRVLSPPSREAVWSRQHPSTTAWPVWSFHTQQR</sequence>
<dbReference type="AlphaFoldDB" id="A0AAV1WKE9"/>
<gene>
    <name evidence="2" type="ORF">LLUT_LOCUS10830</name>
</gene>
<keyword evidence="3" id="KW-1185">Reference proteome</keyword>